<evidence type="ECO:0000313" key="2">
    <source>
        <dbReference type="Proteomes" id="UP000823674"/>
    </source>
</evidence>
<organism evidence="1 2">
    <name type="scientific">Brassica rapa subsp. trilocularis</name>
    <dbReference type="NCBI Taxonomy" id="1813537"/>
    <lineage>
        <taxon>Eukaryota</taxon>
        <taxon>Viridiplantae</taxon>
        <taxon>Streptophyta</taxon>
        <taxon>Embryophyta</taxon>
        <taxon>Tracheophyta</taxon>
        <taxon>Spermatophyta</taxon>
        <taxon>Magnoliopsida</taxon>
        <taxon>eudicotyledons</taxon>
        <taxon>Gunneridae</taxon>
        <taxon>Pentapetalae</taxon>
        <taxon>rosids</taxon>
        <taxon>malvids</taxon>
        <taxon>Brassicales</taxon>
        <taxon>Brassicaceae</taxon>
        <taxon>Brassiceae</taxon>
        <taxon>Brassica</taxon>
    </lineage>
</organism>
<comment type="caution">
    <text evidence="1">The sequence shown here is derived from an EMBL/GenBank/DDBJ whole genome shotgun (WGS) entry which is preliminary data.</text>
</comment>
<dbReference type="EMBL" id="JADBGQ010000005">
    <property type="protein sequence ID" value="KAG5397531.1"/>
    <property type="molecule type" value="Genomic_DNA"/>
</dbReference>
<keyword evidence="2" id="KW-1185">Reference proteome</keyword>
<protein>
    <submittedName>
        <fullName evidence="1">Uncharacterized protein</fullName>
    </submittedName>
</protein>
<accession>A0ABQ7MFJ6</accession>
<sequence length="153" mass="17104">MYLGLRITLYTVGYGLDEVENEQLMGLYLGNIDHRMQRFSNKYLDLQSKSAYIAKSLTKIGQASMNQALMVVATKSCSLLFDLYPRIICEAIINGCSHQRKRVINLSTLGFTFQTCLKNPIPCIPSPKTSSCVKFSVGGQFWFLQTISASVNS</sequence>
<dbReference type="Proteomes" id="UP000823674">
    <property type="component" value="Chromosome A05"/>
</dbReference>
<name>A0ABQ7MFJ6_BRACM</name>
<reference evidence="1 2" key="1">
    <citation type="submission" date="2021-03" db="EMBL/GenBank/DDBJ databases">
        <authorList>
            <person name="King G.J."/>
            <person name="Bancroft I."/>
            <person name="Baten A."/>
            <person name="Bloomfield J."/>
            <person name="Borpatragohain P."/>
            <person name="He Z."/>
            <person name="Irish N."/>
            <person name="Irwin J."/>
            <person name="Liu K."/>
            <person name="Mauleon R.P."/>
            <person name="Moore J."/>
            <person name="Morris R."/>
            <person name="Ostergaard L."/>
            <person name="Wang B."/>
            <person name="Wells R."/>
        </authorList>
    </citation>
    <scope>NUCLEOTIDE SEQUENCE [LARGE SCALE GENOMIC DNA]</scope>
    <source>
        <strain evidence="1">R-o-18</strain>
        <tissue evidence="1">Leaf</tissue>
    </source>
</reference>
<gene>
    <name evidence="1" type="primary">A05p029550.1_BraROA</name>
    <name evidence="1" type="ORF">IGI04_019345</name>
</gene>
<evidence type="ECO:0000313" key="1">
    <source>
        <dbReference type="EMBL" id="KAG5397531.1"/>
    </source>
</evidence>
<proteinExistence type="predicted"/>